<feature type="compositionally biased region" description="Basic and acidic residues" evidence="3">
    <location>
        <begin position="537"/>
        <end position="556"/>
    </location>
</feature>
<evidence type="ECO:0000313" key="5">
    <source>
        <dbReference type="EMBL" id="CAG2235944.1"/>
    </source>
</evidence>
<feature type="region of interest" description="Disordered" evidence="3">
    <location>
        <begin position="1674"/>
        <end position="1696"/>
    </location>
</feature>
<dbReference type="InterPro" id="IPR021139">
    <property type="entry name" value="NYN"/>
</dbReference>
<dbReference type="SUPFAM" id="SSF54928">
    <property type="entry name" value="RNA-binding domain, RBD"/>
    <property type="match status" value="2"/>
</dbReference>
<dbReference type="InterPro" id="IPR041966">
    <property type="entry name" value="LOTUS-like"/>
</dbReference>
<feature type="domain" description="HTH OST-type" evidence="4">
    <location>
        <begin position="1426"/>
        <end position="1501"/>
    </location>
</feature>
<feature type="compositionally biased region" description="Polar residues" evidence="3">
    <location>
        <begin position="353"/>
        <end position="386"/>
    </location>
</feature>
<name>A0A8S3TXE0_MYTED</name>
<feature type="compositionally biased region" description="Polar residues" evidence="3">
    <location>
        <begin position="1890"/>
        <end position="1903"/>
    </location>
</feature>
<dbReference type="Pfam" id="PF11608">
    <property type="entry name" value="RRM_MARF1"/>
    <property type="match status" value="1"/>
</dbReference>
<evidence type="ECO:0000256" key="1">
    <source>
        <dbReference type="ARBA" id="ARBA00022737"/>
    </source>
</evidence>
<evidence type="ECO:0000256" key="2">
    <source>
        <dbReference type="ARBA" id="ARBA00022884"/>
    </source>
</evidence>
<dbReference type="PANTHER" id="PTHR14379">
    <property type="entry name" value="LIMKAIN B LKAP"/>
    <property type="match status" value="1"/>
</dbReference>
<keyword evidence="2" id="KW-0694">RNA-binding</keyword>
<feature type="domain" description="HTH OST-type" evidence="4">
    <location>
        <begin position="1128"/>
        <end position="1204"/>
    </location>
</feature>
<dbReference type="GO" id="GO:0004540">
    <property type="term" value="F:RNA nuclease activity"/>
    <property type="evidence" value="ECO:0007669"/>
    <property type="project" value="InterPro"/>
</dbReference>
<keyword evidence="6" id="KW-1185">Reference proteome</keyword>
<dbReference type="OrthoDB" id="549353at2759"/>
<feature type="compositionally biased region" description="Low complexity" evidence="3">
    <location>
        <begin position="457"/>
        <end position="468"/>
    </location>
</feature>
<dbReference type="PANTHER" id="PTHR14379:SF3">
    <property type="entry name" value="MEIOSIS REGULATOR AND MRNA STABILITY FACTOR 1"/>
    <property type="match status" value="1"/>
</dbReference>
<dbReference type="Proteomes" id="UP000683360">
    <property type="component" value="Unassembled WGS sequence"/>
</dbReference>
<feature type="compositionally biased region" description="Polar residues" evidence="3">
    <location>
        <begin position="526"/>
        <end position="536"/>
    </location>
</feature>
<feature type="compositionally biased region" description="Polar residues" evidence="3">
    <location>
        <begin position="255"/>
        <end position="272"/>
    </location>
</feature>
<feature type="compositionally biased region" description="Polar residues" evidence="3">
    <location>
        <begin position="507"/>
        <end position="520"/>
    </location>
</feature>
<dbReference type="InterPro" id="IPR012677">
    <property type="entry name" value="Nucleotide-bd_a/b_plait_sf"/>
</dbReference>
<evidence type="ECO:0000256" key="3">
    <source>
        <dbReference type="SAM" id="MobiDB-lite"/>
    </source>
</evidence>
<dbReference type="InterPro" id="IPR035979">
    <property type="entry name" value="RBD_domain_sf"/>
</dbReference>
<dbReference type="GO" id="GO:0005777">
    <property type="term" value="C:peroxisome"/>
    <property type="evidence" value="ECO:0007669"/>
    <property type="project" value="InterPro"/>
</dbReference>
<dbReference type="Pfam" id="PF19687">
    <property type="entry name" value="MARF1_LOTUS"/>
    <property type="match status" value="1"/>
</dbReference>
<proteinExistence type="predicted"/>
<accession>A0A8S3TXE0</accession>
<keyword evidence="1" id="KW-0677">Repeat</keyword>
<dbReference type="InterPro" id="IPR025605">
    <property type="entry name" value="OST-HTH/LOTUS_dom"/>
</dbReference>
<evidence type="ECO:0000313" key="6">
    <source>
        <dbReference type="Proteomes" id="UP000683360"/>
    </source>
</evidence>
<dbReference type="Pfam" id="PF01936">
    <property type="entry name" value="NYN"/>
    <property type="match status" value="1"/>
</dbReference>
<feature type="region of interest" description="Disordered" evidence="3">
    <location>
        <begin position="441"/>
        <end position="482"/>
    </location>
</feature>
<feature type="compositionally biased region" description="Basic and acidic residues" evidence="3">
    <location>
        <begin position="1575"/>
        <end position="1637"/>
    </location>
</feature>
<dbReference type="EMBL" id="CAJPWZ010002335">
    <property type="protein sequence ID" value="CAG2235944.1"/>
    <property type="molecule type" value="Genomic_DNA"/>
</dbReference>
<organism evidence="5 6">
    <name type="scientific">Mytilus edulis</name>
    <name type="common">Blue mussel</name>
    <dbReference type="NCBI Taxonomy" id="6550"/>
    <lineage>
        <taxon>Eukaryota</taxon>
        <taxon>Metazoa</taxon>
        <taxon>Spiralia</taxon>
        <taxon>Lophotrochozoa</taxon>
        <taxon>Mollusca</taxon>
        <taxon>Bivalvia</taxon>
        <taxon>Autobranchia</taxon>
        <taxon>Pteriomorphia</taxon>
        <taxon>Mytilida</taxon>
        <taxon>Mytiloidea</taxon>
        <taxon>Mytilidae</taxon>
        <taxon>Mytilinae</taxon>
        <taxon>Mytilus</taxon>
    </lineage>
</organism>
<dbReference type="PROSITE" id="PS51644">
    <property type="entry name" value="HTH_OST"/>
    <property type="match status" value="4"/>
</dbReference>
<feature type="region of interest" description="Disordered" evidence="3">
    <location>
        <begin position="353"/>
        <end position="409"/>
    </location>
</feature>
<dbReference type="GO" id="GO:0010468">
    <property type="term" value="P:regulation of gene expression"/>
    <property type="evidence" value="ECO:0007669"/>
    <property type="project" value="InterPro"/>
</dbReference>
<dbReference type="Pfam" id="PF12872">
    <property type="entry name" value="OST-HTH"/>
    <property type="match status" value="5"/>
</dbReference>
<feature type="domain" description="HTH OST-type" evidence="4">
    <location>
        <begin position="1212"/>
        <end position="1287"/>
    </location>
</feature>
<protein>
    <submittedName>
        <fullName evidence="5">LKAP</fullName>
    </submittedName>
</protein>
<feature type="domain" description="HTH OST-type" evidence="4">
    <location>
        <begin position="1052"/>
        <end position="1127"/>
    </location>
</feature>
<gene>
    <name evidence="5" type="ORF">MEDL_48472</name>
</gene>
<dbReference type="InterPro" id="IPR024768">
    <property type="entry name" value="Marf1"/>
</dbReference>
<feature type="compositionally biased region" description="Polar residues" evidence="3">
    <location>
        <begin position="302"/>
        <end position="334"/>
    </location>
</feature>
<dbReference type="Gene3D" id="3.30.70.330">
    <property type="match status" value="2"/>
</dbReference>
<feature type="compositionally biased region" description="Basic and acidic residues" evidence="3">
    <location>
        <begin position="228"/>
        <end position="244"/>
    </location>
</feature>
<feature type="region of interest" description="Disordered" evidence="3">
    <location>
        <begin position="228"/>
        <end position="334"/>
    </location>
</feature>
<comment type="caution">
    <text evidence="5">The sequence shown here is derived from an EMBL/GenBank/DDBJ whole genome shotgun (WGS) entry which is preliminary data.</text>
</comment>
<dbReference type="GO" id="GO:1905762">
    <property type="term" value="F:CCR4-NOT complex binding"/>
    <property type="evidence" value="ECO:0007669"/>
    <property type="project" value="TreeGrafter"/>
</dbReference>
<dbReference type="Gene3D" id="3.30.420.610">
    <property type="entry name" value="LOTUS domain-like"/>
    <property type="match status" value="4"/>
</dbReference>
<dbReference type="GO" id="GO:0003723">
    <property type="term" value="F:RNA binding"/>
    <property type="evidence" value="ECO:0007669"/>
    <property type="project" value="UniProtKB-KW"/>
</dbReference>
<reference evidence="5" key="1">
    <citation type="submission" date="2021-03" db="EMBL/GenBank/DDBJ databases">
        <authorList>
            <person name="Bekaert M."/>
        </authorList>
    </citation>
    <scope>NUCLEOTIDE SEQUENCE</scope>
</reference>
<feature type="region of interest" description="Disordered" evidence="3">
    <location>
        <begin position="1890"/>
        <end position="1926"/>
    </location>
</feature>
<dbReference type="CDD" id="cd10910">
    <property type="entry name" value="PIN_limkain_b1_N_like"/>
    <property type="match status" value="1"/>
</dbReference>
<feature type="compositionally biased region" description="Polar residues" evidence="3">
    <location>
        <begin position="441"/>
        <end position="451"/>
    </location>
</feature>
<dbReference type="InterPro" id="IPR034189">
    <property type="entry name" value="MARF1_RRM1"/>
</dbReference>
<dbReference type="InterPro" id="IPR045602">
    <property type="entry name" value="MARF1_LOTUS"/>
</dbReference>
<dbReference type="CDD" id="cd09981">
    <property type="entry name" value="LOTUS_5_Limkain_b1"/>
    <property type="match status" value="1"/>
</dbReference>
<feature type="region of interest" description="Disordered" evidence="3">
    <location>
        <begin position="496"/>
        <end position="556"/>
    </location>
</feature>
<evidence type="ECO:0000259" key="4">
    <source>
        <dbReference type="PROSITE" id="PS51644"/>
    </source>
</evidence>
<feature type="region of interest" description="Disordered" evidence="3">
    <location>
        <begin position="1575"/>
        <end position="1652"/>
    </location>
</feature>
<sequence length="1926" mass="219240">MCDGLIPIGVFWDIENISIPKKKSAFRIVQTIRHTFFDGHKEAEFVCVCDTVKERKDVIQELNAAQVTVVHVNATSKNAADDKLRQSLRRFADVYSSPATVLLLSSDVNFSSDLSDLRHRKNLNVILVHNKEVHNSLTACANRTVLYDDLTREMQQCKDEPTDLEIRGYGPKIKKKRLQNRFKQLSTNCGGKVICVKEDVSVVRFQSFTDANRARNRMEGENVFGSKIKVEISSRSPQKTDKQQGNKSFKRPKDTTVQSQTWTDTNQQNNAKPGSDVPIDSKQESKKSSVPQNKSPPEKSLLTRNLTPTTSGNGKSNSNRTPTPPGSYSRNPYYQSFYNNPASMYAKTLESFSSKPFSSNRNNIENKNIDQQKSTTPAIQILTNNNRQRKTSEKENSYGTSPKLEKNVSPVAKKSISPVAQKYISPIAKKNISPVAQKNISTIAQKNNSPTVKKKYTSPTSHGSSSPTLQKNTSPNAMRGPVQNIINDNRQATSHLYNERKPVDNGVSRNIPNKFGNQDNYIPPNSGYQNDQPQNDADNRSHLHDTVNKFNKDGKGSSRHVLMLQQQLYQEDQQQQDYHGRKQYNYHGRSFSPPPYSTPWSTYDYHEPQHDMTFDSSYPTYQHFGGNNYDYRPFSYSQNNSYNNNPYGCYRNNSWNQYNSNSYRNQRPGTSPPNPNCQTMCSTVVQQKWSHSHRCSPYDMVEEGPAMQRQSPMNMFRPITPSPVPGACSSPAMEDEDLEWEGFVGPVELLVSNLDYNISAKEWRKILFTTFHPHVRVLNVHVKTQPDNTSIGMVKVPNIEEARFAISQFHRKKIGYKRIHVTLKQEETQRPASSTRAEAIALLSEAKDNVLPLFKFIELFDKRYHRTISVSELYKMRDTLEIRELSGTRMVHLVCNSPYQSEPTIIANPEQEMYYQQNMLSINQIPEVLEQPACPIHCPEGSIMYAEAVNNCMLLNVMMTIKMFGPQVHSLLQSHDGNMPLMSFAICFSAEFGCLPIVGDNGIPLEHLISCVQGIQIQVSLSGVKKVQWAENKPLSPPDSPTGGSNPLLSQQLNQFSKEMIELLKSCPKCRMPFSKFIPSYHHFFNKQCRVADYGYTRLKDLFDAVPHVLQVLGTGERKVLTLSHRAQIKRFTSDLQKIVKAQYGKQLKLSSFTDNYTLVMNKDFDALEYGMACVEDLLNDVSPISVIVLQEDTDTIIAIPRKDQTPEEIERTKEFSLEVVDLLKHNPQCRMPFNKFIPSFHHHFGRQCRVSDYGFTKLLDLFEAIPHIVDIEEDGEERLIHLTESELRKVLADQIVELLRAQKNHCLALHHLMSAFTCHFGFNIPLHDYYVNSEEELVQKLKHVVRIDMINRCKYIRLLDRQGTPELARQVLQLLMDQSSGSLPLMELLSRYKSIFGKECDIRQLKDELLDYVQIKGDDESGIISLTSLQVFARDVRVLLQNGLQVYVSDFERVYKDQFGVDLKPALFGYTSVETLLEAIPHVVQFQGKTPRRYVELSHDLDGKFQGKTPRRYVELSHDLDGKFQGKTPRRYVELSHDLDGKFQGKTPRRYVELSHDLDDGKFQGKIPRRYVELSHDSDGKFQGKTPRGDVELSHDPDGKFQGRTHRGDVELSHDPDGKFQGKTPRRDVELSHDLDGNTLSSPDPKAISPLLLLSNSPTSEAERIKKLLPSRRDLLNEPVPSSVPSPDLRPKEQSPRDLISFDLSTYSDLADQLWRLSEEEKTGQKTPLCMTPTSELLQLAAKCLVSRPPDVKNDPQKSESITDIIKNGWWKIVKSQETQDNSSETETPKQETSIKATDTIGKSLFEQIFNRSTNDVTKEEATRSLDFRRKIHSPLQDTLLSHDELALTKLKQAGIDMESQTKKECVSKDSISYETMFRRDFPIETSSIKSDTSTLSDVSQDSPKKSPRKPRLAAKFDIPIDGTH</sequence>